<comment type="catalytic activity">
    <reaction evidence="2">
        <text>UDP-N-acetyl-alpha-D-glucosamine = UDP-N-acetyl-alpha-D-mannosamine</text>
        <dbReference type="Rhea" id="RHEA:17213"/>
        <dbReference type="ChEBI" id="CHEBI:57705"/>
        <dbReference type="ChEBI" id="CHEBI:68623"/>
        <dbReference type="EC" id="5.1.3.14"/>
    </reaction>
</comment>
<accession>G0AAW0</accession>
<dbReference type="Pfam" id="PF02350">
    <property type="entry name" value="Epimerase_2"/>
    <property type="match status" value="1"/>
</dbReference>
<reference evidence="7 8" key="1">
    <citation type="journal article" date="2004" name="Environ. Microbiol.">
        <title>Phylogeny-function analysis of (meta)genomic libraries: screening for expression of ribosomal RNA genes by large-insert library fluorescent in situ hybridization (LIL-FISH).</title>
        <authorList>
            <person name="Leveau J.H."/>
            <person name="Gerards S."/>
            <person name="de Boer W."/>
            <person name="van Veen J.A."/>
        </authorList>
    </citation>
    <scope>NUCLEOTIDE SEQUENCE [LARGE SCALE GENOMIC DNA]</scope>
    <source>
        <strain evidence="7 8">Ter331</strain>
    </source>
</reference>
<dbReference type="InterPro" id="IPR003331">
    <property type="entry name" value="UDP_GlcNAc_Epimerase_2_dom"/>
</dbReference>
<comment type="similarity">
    <text evidence="3 5">Belongs to the UDP-N-acetylglucosamine 2-epimerase family.</text>
</comment>
<evidence type="ECO:0000256" key="4">
    <source>
        <dbReference type="ARBA" id="ARBA00038858"/>
    </source>
</evidence>
<keyword evidence="8" id="KW-1185">Reference proteome</keyword>
<dbReference type="Proteomes" id="UP000008392">
    <property type="component" value="Chromosome"/>
</dbReference>
<evidence type="ECO:0000259" key="6">
    <source>
        <dbReference type="Pfam" id="PF02350"/>
    </source>
</evidence>
<sequence>MLQLPPATRCWPRVAHFPSFSGLPPDRHWQQTVLASDSEAAFNSTRRVFKVKVLSIFGTRPEAVKMAPVVKALSRETGMQSLVCVTGQHRQMLQQVLDLFAIKVDYSLDVMLPDQTLNGLSARLIGLLDPVLEACRPDRILVHGDTTTAMMAALTAFHRRIPVAHVEAGLRTGDLSQPWPEEMNRRYVDIVCDLLLAPTAQAKNNLAAEHLAGRVVITGNTVIDALRLTTKRIAFDEQLRNQLDAHFPYLVPGRKLLLVTGHRRENFGSGFAEICDALATLSRRSDLQIVYPVHLNPNVQGPVLAALSHLPNIHLIEPLDYLLFVRLMQRSHVILTDSGGVQEEAPSLGKPVLVMRNVTERPEAVSAGTVQLVGTDPARIVAAVTRLCDDDIFWQQATQRVNPYGDGRAAERIASVLCGRPIAEFGMDQRGPARKAQLAAAALQPI</sequence>
<feature type="domain" description="UDP-N-acetylglucosamine 2-epimerase" evidence="6">
    <location>
        <begin position="71"/>
        <end position="417"/>
    </location>
</feature>
<dbReference type="KEGG" id="cfu:CFU_3660"/>
<reference evidence="8" key="6">
    <citation type="submission" date="2011-05" db="EMBL/GenBank/DDBJ databases">
        <title>Complete sequence of Collimonas fungivorans Ter331.</title>
        <authorList>
            <person name="Leveau J.H."/>
        </authorList>
    </citation>
    <scope>NUCLEOTIDE SEQUENCE [LARGE SCALE GENOMIC DNA]</scope>
    <source>
        <strain evidence="8">Ter331</strain>
    </source>
</reference>
<proteinExistence type="inferred from homology"/>
<dbReference type="eggNOG" id="COG0381">
    <property type="taxonomic scope" value="Bacteria"/>
</dbReference>
<evidence type="ECO:0000313" key="7">
    <source>
        <dbReference type="EMBL" id="AEK63484.1"/>
    </source>
</evidence>
<keyword evidence="1 5" id="KW-0413">Isomerase</keyword>
<reference evidence="7 8" key="5">
    <citation type="journal article" date="2011" name="ISME J.">
        <title>Dual transcriptional profiling of a bacterial/fungal confrontation: Collimonas fungivorans versus Aspergillus niger.</title>
        <authorList>
            <person name="Mela F."/>
            <person name="Fritsche K."/>
            <person name="de Boer W."/>
            <person name="van Veen J.A."/>
            <person name="de Graaff L.H."/>
            <person name="van den Berg M."/>
            <person name="Leveau J.H."/>
        </authorList>
    </citation>
    <scope>NUCLEOTIDE SEQUENCE [LARGE SCALE GENOMIC DNA]</scope>
    <source>
        <strain evidence="7 8">Ter331</strain>
    </source>
</reference>
<evidence type="ECO:0000313" key="8">
    <source>
        <dbReference type="Proteomes" id="UP000008392"/>
    </source>
</evidence>
<dbReference type="InterPro" id="IPR029767">
    <property type="entry name" value="WecB-like"/>
</dbReference>
<gene>
    <name evidence="7" type="primary">wecB</name>
    <name evidence="7" type="ordered locus">CFU_3660</name>
</gene>
<dbReference type="AlphaFoldDB" id="G0AAW0"/>
<dbReference type="SUPFAM" id="SSF53756">
    <property type="entry name" value="UDP-Glycosyltransferase/glycogen phosphorylase"/>
    <property type="match status" value="1"/>
</dbReference>
<evidence type="ECO:0000256" key="2">
    <source>
        <dbReference type="ARBA" id="ARBA00036080"/>
    </source>
</evidence>
<dbReference type="PANTHER" id="PTHR43174:SF2">
    <property type="entry name" value="UDP-N-ACETYLGLUCOSAMINE 2-EPIMERASE"/>
    <property type="match status" value="1"/>
</dbReference>
<evidence type="ECO:0000256" key="5">
    <source>
        <dbReference type="RuleBase" id="RU003513"/>
    </source>
</evidence>
<dbReference type="Gene3D" id="3.40.50.2000">
    <property type="entry name" value="Glycogen Phosphorylase B"/>
    <property type="match status" value="2"/>
</dbReference>
<reference evidence="7 8" key="4">
    <citation type="journal article" date="2010" name="Environ. Microbiol.">
        <title>The bacterial genus Collimonas: mycophagy, weathering and other adaptive solutions to life in oligotrophic soil environments.</title>
        <authorList>
            <person name="Leveau J.H."/>
            <person name="Uroz S."/>
            <person name="de Boer W."/>
        </authorList>
    </citation>
    <scope>NUCLEOTIDE SEQUENCE [LARGE SCALE GENOMIC DNA]</scope>
    <source>
        <strain evidence="7 8">Ter331</strain>
    </source>
</reference>
<evidence type="ECO:0000256" key="1">
    <source>
        <dbReference type="ARBA" id="ARBA00023235"/>
    </source>
</evidence>
<dbReference type="CDD" id="cd03786">
    <property type="entry name" value="GTB_UDP-GlcNAc_2-Epimerase"/>
    <property type="match status" value="1"/>
</dbReference>
<organism evidence="7 8">
    <name type="scientific">Collimonas fungivorans (strain Ter331)</name>
    <dbReference type="NCBI Taxonomy" id="1005048"/>
    <lineage>
        <taxon>Bacteria</taxon>
        <taxon>Pseudomonadati</taxon>
        <taxon>Pseudomonadota</taxon>
        <taxon>Betaproteobacteria</taxon>
        <taxon>Burkholderiales</taxon>
        <taxon>Oxalobacteraceae</taxon>
        <taxon>Collimonas</taxon>
    </lineage>
</organism>
<dbReference type="PANTHER" id="PTHR43174">
    <property type="entry name" value="UDP-N-ACETYLGLUCOSAMINE 2-EPIMERASE"/>
    <property type="match status" value="1"/>
</dbReference>
<dbReference type="GO" id="GO:0008761">
    <property type="term" value="F:UDP-N-acetylglucosamine 2-epimerase activity"/>
    <property type="evidence" value="ECO:0007669"/>
    <property type="project" value="UniProtKB-EC"/>
</dbReference>
<reference evidence="7 8" key="3">
    <citation type="journal article" date="2008" name="FEMS Microbiol. Ecol.">
        <title>Identification and characterization of genes underlying chitinolysis in Collimonas fungivorans Ter331.</title>
        <authorList>
            <person name="Fritsche K."/>
            <person name="de Boer W."/>
            <person name="Gerards S."/>
            <person name="van den Berg M."/>
            <person name="van Veen J.A."/>
            <person name="Leveau J.H."/>
        </authorList>
    </citation>
    <scope>NUCLEOTIDE SEQUENCE [LARGE SCALE GENOMIC DNA]</scope>
    <source>
        <strain evidence="7 8">Ter331</strain>
    </source>
</reference>
<dbReference type="HOGENOM" id="CLU_041674_1_0_4"/>
<name>G0AAW0_COLFT</name>
<dbReference type="EC" id="5.1.3.14" evidence="4"/>
<evidence type="ECO:0000256" key="3">
    <source>
        <dbReference type="ARBA" id="ARBA00038209"/>
    </source>
</evidence>
<dbReference type="EMBL" id="CP002745">
    <property type="protein sequence ID" value="AEK63484.1"/>
    <property type="molecule type" value="Genomic_DNA"/>
</dbReference>
<reference evidence="7 8" key="2">
    <citation type="journal article" date="2006" name="J. Microbiol. Methods">
        <title>Genomic flank-sequencing of plasposon insertion sites for rapid identification of functional genes.</title>
        <authorList>
            <person name="Leveau J.H."/>
            <person name="Gerards S."/>
            <person name="Fritsche K."/>
            <person name="Zondag G."/>
            <person name="van Veen J.A."/>
        </authorList>
    </citation>
    <scope>NUCLEOTIDE SEQUENCE [LARGE SCALE GENOMIC DNA]</scope>
    <source>
        <strain evidence="7 8">Ter331</strain>
    </source>
</reference>
<dbReference type="STRING" id="1005048.CFU_3660"/>
<dbReference type="NCBIfam" id="TIGR00236">
    <property type="entry name" value="wecB"/>
    <property type="match status" value="1"/>
</dbReference>
<protein>
    <recommendedName>
        <fullName evidence="4">UDP-N-acetylglucosamine 2-epimerase (non-hydrolyzing)</fullName>
        <ecNumber evidence="4">5.1.3.14</ecNumber>
    </recommendedName>
</protein>